<keyword evidence="3" id="KW-1185">Reference proteome</keyword>
<organism evidence="3">
    <name type="scientific">Micromonas pusilla (strain CCMP1545)</name>
    <name type="common">Picoplanktonic green alga</name>
    <dbReference type="NCBI Taxonomy" id="564608"/>
    <lineage>
        <taxon>Eukaryota</taxon>
        <taxon>Viridiplantae</taxon>
        <taxon>Chlorophyta</taxon>
        <taxon>Mamiellophyceae</taxon>
        <taxon>Mamiellales</taxon>
        <taxon>Mamiellaceae</taxon>
        <taxon>Micromonas</taxon>
    </lineage>
</organism>
<gene>
    <name evidence="2" type="ORF">MICPUCDRAFT_60881</name>
</gene>
<evidence type="ECO:0000313" key="2">
    <source>
        <dbReference type="EMBL" id="EEH54942.1"/>
    </source>
</evidence>
<proteinExistence type="predicted"/>
<dbReference type="EMBL" id="GG663743">
    <property type="protein sequence ID" value="EEH54942.1"/>
    <property type="molecule type" value="Genomic_DNA"/>
</dbReference>
<dbReference type="AlphaFoldDB" id="C1MZX0"/>
<feature type="compositionally biased region" description="Basic and acidic residues" evidence="1">
    <location>
        <begin position="48"/>
        <end position="65"/>
    </location>
</feature>
<name>C1MZX0_MICPC</name>
<accession>C1MZX0</accession>
<protein>
    <submittedName>
        <fullName evidence="2">Predicted protein</fullName>
    </submittedName>
</protein>
<dbReference type="RefSeq" id="XP_003061292.1">
    <property type="nucleotide sequence ID" value="XM_003061246.1"/>
</dbReference>
<feature type="compositionally biased region" description="Gly residues" evidence="1">
    <location>
        <begin position="67"/>
        <end position="79"/>
    </location>
</feature>
<dbReference type="Proteomes" id="UP000001876">
    <property type="component" value="Unassembled WGS sequence"/>
</dbReference>
<reference evidence="2 3" key="1">
    <citation type="journal article" date="2009" name="Science">
        <title>Green evolution and dynamic adaptations revealed by genomes of the marine picoeukaryotes Micromonas.</title>
        <authorList>
            <person name="Worden A.Z."/>
            <person name="Lee J.H."/>
            <person name="Mock T."/>
            <person name="Rouze P."/>
            <person name="Simmons M.P."/>
            <person name="Aerts A.L."/>
            <person name="Allen A.E."/>
            <person name="Cuvelier M.L."/>
            <person name="Derelle E."/>
            <person name="Everett M.V."/>
            <person name="Foulon E."/>
            <person name="Grimwood J."/>
            <person name="Gundlach H."/>
            <person name="Henrissat B."/>
            <person name="Napoli C."/>
            <person name="McDonald S.M."/>
            <person name="Parker M.S."/>
            <person name="Rombauts S."/>
            <person name="Salamov A."/>
            <person name="Von Dassow P."/>
            <person name="Badger J.H."/>
            <person name="Coutinho P.M."/>
            <person name="Demir E."/>
            <person name="Dubchak I."/>
            <person name="Gentemann C."/>
            <person name="Eikrem W."/>
            <person name="Gready J.E."/>
            <person name="John U."/>
            <person name="Lanier W."/>
            <person name="Lindquist E.A."/>
            <person name="Lucas S."/>
            <person name="Mayer K.F."/>
            <person name="Moreau H."/>
            <person name="Not F."/>
            <person name="Otillar R."/>
            <person name="Panaud O."/>
            <person name="Pangilinan J."/>
            <person name="Paulsen I."/>
            <person name="Piegu B."/>
            <person name="Poliakov A."/>
            <person name="Robbens S."/>
            <person name="Schmutz J."/>
            <person name="Toulza E."/>
            <person name="Wyss T."/>
            <person name="Zelensky A."/>
            <person name="Zhou K."/>
            <person name="Armbrust E.V."/>
            <person name="Bhattacharya D."/>
            <person name="Goodenough U.W."/>
            <person name="Van de Peer Y."/>
            <person name="Grigoriev I.V."/>
        </authorList>
    </citation>
    <scope>NUCLEOTIDE SEQUENCE [LARGE SCALE GENOMIC DNA]</scope>
    <source>
        <strain evidence="2 3">CCMP1545</strain>
    </source>
</reference>
<evidence type="ECO:0000256" key="1">
    <source>
        <dbReference type="SAM" id="MobiDB-lite"/>
    </source>
</evidence>
<dbReference type="OrthoDB" id="497345at2759"/>
<dbReference type="KEGG" id="mpp:MICPUCDRAFT_60881"/>
<evidence type="ECO:0000313" key="3">
    <source>
        <dbReference type="Proteomes" id="UP000001876"/>
    </source>
</evidence>
<sequence>MVVGSDESYFATFDAVREAYFPRTNEWIGEYPFLDRRAMPAVSARISRDAEDRAAFAERERRERAAGAGGGGYGPGPPP</sequence>
<dbReference type="GeneID" id="9686467"/>
<feature type="region of interest" description="Disordered" evidence="1">
    <location>
        <begin position="48"/>
        <end position="79"/>
    </location>
</feature>